<evidence type="ECO:0000313" key="3">
    <source>
        <dbReference type="Proteomes" id="UP000033497"/>
    </source>
</evidence>
<evidence type="ECO:0000256" key="1">
    <source>
        <dbReference type="SAM" id="Phobius"/>
    </source>
</evidence>
<dbReference type="EMBL" id="JSVU01000003">
    <property type="protein sequence ID" value="KJJ38945.1"/>
    <property type="molecule type" value="Genomic_DNA"/>
</dbReference>
<dbReference type="Proteomes" id="UP000033497">
    <property type="component" value="Unassembled WGS sequence"/>
</dbReference>
<feature type="transmembrane region" description="Helical" evidence="1">
    <location>
        <begin position="12"/>
        <end position="38"/>
    </location>
</feature>
<evidence type="ECO:0000313" key="2">
    <source>
        <dbReference type="EMBL" id="KJJ38945.1"/>
    </source>
</evidence>
<protein>
    <recommendedName>
        <fullName evidence="4">DUF2975 domain-containing protein</fullName>
    </recommendedName>
</protein>
<accession>A0ABR5DJJ8</accession>
<sequence>MKTNIIMKVMNIIFWIVFIGLCLETGALLVSLFVTLFINSNGAEDTYMGLNLLDLYNFNVEHYIGVASFSITLSALKAYLAYLVIKLFMKFDLNYPFNEKTASVITLMSHYALSIGVVAIIAENYANRIMRQGLTLQIDWGAEQFLFFAGIIYIIALVFKKGVEIQSENELTI</sequence>
<keyword evidence="1" id="KW-0812">Transmembrane</keyword>
<keyword evidence="1" id="KW-1133">Transmembrane helix</keyword>
<proteinExistence type="predicted"/>
<keyword evidence="3" id="KW-1185">Reference proteome</keyword>
<feature type="transmembrane region" description="Helical" evidence="1">
    <location>
        <begin position="142"/>
        <end position="159"/>
    </location>
</feature>
<feature type="transmembrane region" description="Helical" evidence="1">
    <location>
        <begin position="63"/>
        <end position="89"/>
    </location>
</feature>
<keyword evidence="1" id="KW-0472">Membrane</keyword>
<name>A0ABR5DJJ8_9FLAO</name>
<dbReference type="RefSeq" id="WP_045079936.1">
    <property type="nucleotide sequence ID" value="NZ_JSVU01000003.1"/>
</dbReference>
<feature type="transmembrane region" description="Helical" evidence="1">
    <location>
        <begin position="101"/>
        <end position="122"/>
    </location>
</feature>
<evidence type="ECO:0008006" key="4">
    <source>
        <dbReference type="Google" id="ProtNLM"/>
    </source>
</evidence>
<gene>
    <name evidence="2" type="ORF">MB09_05780</name>
</gene>
<reference evidence="2 3" key="1">
    <citation type="submission" date="2014-10" db="EMBL/GenBank/DDBJ databases">
        <title>Genome sequencing of Vitellibacter vladivostokensis KMM 3516.</title>
        <authorList>
            <person name="Thevarajoo S."/>
            <person name="Selvaratnam C."/>
            <person name="Goh K.M."/>
            <person name="Chong C.S."/>
        </authorList>
    </citation>
    <scope>NUCLEOTIDE SEQUENCE [LARGE SCALE GENOMIC DNA]</scope>
    <source>
        <strain evidence="2 3">KMM 3516</strain>
    </source>
</reference>
<comment type="caution">
    <text evidence="2">The sequence shown here is derived from an EMBL/GenBank/DDBJ whole genome shotgun (WGS) entry which is preliminary data.</text>
</comment>
<organism evidence="2 3">
    <name type="scientific">Aequorivita vladivostokensis</name>
    <dbReference type="NCBI Taxonomy" id="171194"/>
    <lineage>
        <taxon>Bacteria</taxon>
        <taxon>Pseudomonadati</taxon>
        <taxon>Bacteroidota</taxon>
        <taxon>Flavobacteriia</taxon>
        <taxon>Flavobacteriales</taxon>
        <taxon>Flavobacteriaceae</taxon>
        <taxon>Aequorivita</taxon>
    </lineage>
</organism>